<dbReference type="GO" id="GO:0030905">
    <property type="term" value="C:retromer, tubulation complex"/>
    <property type="evidence" value="ECO:0007669"/>
    <property type="project" value="TreeGrafter"/>
</dbReference>
<dbReference type="PIRSF" id="PIRSF011791">
    <property type="entry name" value="Vps17"/>
    <property type="match status" value="1"/>
</dbReference>
<dbReference type="InterPro" id="IPR027267">
    <property type="entry name" value="AH/BAR_dom_sf"/>
</dbReference>
<dbReference type="SUPFAM" id="SSF64268">
    <property type="entry name" value="PX domain"/>
    <property type="match status" value="1"/>
</dbReference>
<feature type="region of interest" description="Disordered" evidence="7">
    <location>
        <begin position="1"/>
        <end position="153"/>
    </location>
</feature>
<dbReference type="Proteomes" id="UP000242877">
    <property type="component" value="Unassembled WGS sequence"/>
</dbReference>
<dbReference type="InterPro" id="IPR014461">
    <property type="entry name" value="Retromer_complex_Vps17"/>
</dbReference>
<dbReference type="PANTHER" id="PTHR47433">
    <property type="entry name" value="VACUOLAR PROTEIN SORTING-ASSOCIATED PROTEIN 17"/>
    <property type="match status" value="1"/>
</dbReference>
<gene>
    <name evidence="10" type="ORF">AAP_02193</name>
</gene>
<proteinExistence type="inferred from homology"/>
<comment type="similarity">
    <text evidence="4 6">Belongs to the VPS17 family.</text>
</comment>
<comment type="function">
    <text evidence="6">Component of the membrane-associated retromer complex which is essential in endosome-to-Golgi retrograde transport.</text>
</comment>
<evidence type="ECO:0000313" key="11">
    <source>
        <dbReference type="Proteomes" id="UP000242877"/>
    </source>
</evidence>
<keyword evidence="3" id="KW-0175">Coiled coil</keyword>
<dbReference type="Pfam" id="PF00787">
    <property type="entry name" value="PX"/>
    <property type="match status" value="1"/>
</dbReference>
<feature type="compositionally biased region" description="Low complexity" evidence="7">
    <location>
        <begin position="117"/>
        <end position="153"/>
    </location>
</feature>
<evidence type="ECO:0000313" key="10">
    <source>
        <dbReference type="EMBL" id="KZZ94100.1"/>
    </source>
</evidence>
<dbReference type="InterPro" id="IPR053055">
    <property type="entry name" value="VPS17"/>
</dbReference>
<feature type="compositionally biased region" description="Basic and acidic residues" evidence="7">
    <location>
        <begin position="46"/>
        <end position="56"/>
    </location>
</feature>
<evidence type="ECO:0000259" key="8">
    <source>
        <dbReference type="Pfam" id="PF00787"/>
    </source>
</evidence>
<feature type="compositionally biased region" description="Low complexity" evidence="7">
    <location>
        <begin position="30"/>
        <end position="44"/>
    </location>
</feature>
<dbReference type="GO" id="GO:0042147">
    <property type="term" value="P:retrograde transport, endosome to Golgi"/>
    <property type="evidence" value="ECO:0007669"/>
    <property type="project" value="InterPro"/>
</dbReference>
<protein>
    <recommendedName>
        <fullName evidence="5 6">Vacuolar protein sorting-associated protein 17</fullName>
    </recommendedName>
</protein>
<evidence type="ECO:0000256" key="3">
    <source>
        <dbReference type="ARBA" id="ARBA00023054"/>
    </source>
</evidence>
<evidence type="ECO:0000256" key="2">
    <source>
        <dbReference type="ARBA" id="ARBA00022927"/>
    </source>
</evidence>
<dbReference type="InterPro" id="IPR001683">
    <property type="entry name" value="PX_dom"/>
</dbReference>
<evidence type="ECO:0000256" key="6">
    <source>
        <dbReference type="PIRNR" id="PIRNR011791"/>
    </source>
</evidence>
<dbReference type="GO" id="GO:0006886">
    <property type="term" value="P:intracellular protein transport"/>
    <property type="evidence" value="ECO:0007669"/>
    <property type="project" value="TreeGrafter"/>
</dbReference>
<dbReference type="CDD" id="cd06891">
    <property type="entry name" value="PX_Vps17p"/>
    <property type="match status" value="1"/>
</dbReference>
<dbReference type="VEuPathDB" id="FungiDB:AAP_02193"/>
<dbReference type="FunFam" id="1.20.1270.60:FF:000046">
    <property type="entry name" value="Vacuolar protein sorting-associated protein 17"/>
    <property type="match status" value="1"/>
</dbReference>
<reference evidence="10 11" key="1">
    <citation type="journal article" date="2016" name="Genome Biol. Evol.">
        <title>Divergent and convergent evolution of fungal pathogenicity.</title>
        <authorList>
            <person name="Shang Y."/>
            <person name="Xiao G."/>
            <person name="Zheng P."/>
            <person name="Cen K."/>
            <person name="Zhan S."/>
            <person name="Wang C."/>
        </authorList>
    </citation>
    <scope>NUCLEOTIDE SEQUENCE [LARGE SCALE GENOMIC DNA]</scope>
    <source>
        <strain evidence="10 11">ARSEF 7405</strain>
    </source>
</reference>
<dbReference type="PANTHER" id="PTHR47433:SF1">
    <property type="entry name" value="VACUOLAR PROTEIN SORTING-ASSOCIATED PROTEIN 17"/>
    <property type="match status" value="1"/>
</dbReference>
<dbReference type="Gene3D" id="3.30.1520.10">
    <property type="entry name" value="Phox-like domain"/>
    <property type="match status" value="1"/>
</dbReference>
<dbReference type="Pfam" id="PF09325">
    <property type="entry name" value="Vps5"/>
    <property type="match status" value="1"/>
</dbReference>
<feature type="domain" description="PX" evidence="8">
    <location>
        <begin position="193"/>
        <end position="269"/>
    </location>
</feature>
<organism evidence="10 11">
    <name type="scientific">Ascosphaera apis ARSEF 7405</name>
    <dbReference type="NCBI Taxonomy" id="392613"/>
    <lineage>
        <taxon>Eukaryota</taxon>
        <taxon>Fungi</taxon>
        <taxon>Dikarya</taxon>
        <taxon>Ascomycota</taxon>
        <taxon>Pezizomycotina</taxon>
        <taxon>Eurotiomycetes</taxon>
        <taxon>Eurotiomycetidae</taxon>
        <taxon>Onygenales</taxon>
        <taxon>Ascosphaeraceae</taxon>
        <taxon>Ascosphaera</taxon>
    </lineage>
</organism>
<evidence type="ECO:0000256" key="1">
    <source>
        <dbReference type="ARBA" id="ARBA00022448"/>
    </source>
</evidence>
<keyword evidence="1 6" id="KW-0813">Transport</keyword>
<dbReference type="FunFam" id="3.30.1520.10:FF:000034">
    <property type="entry name" value="Vacuolar protein sorting-associated protein 17"/>
    <property type="match status" value="1"/>
</dbReference>
<dbReference type="GO" id="GO:0005829">
    <property type="term" value="C:cytosol"/>
    <property type="evidence" value="ECO:0007669"/>
    <property type="project" value="GOC"/>
</dbReference>
<evidence type="ECO:0000256" key="7">
    <source>
        <dbReference type="SAM" id="MobiDB-lite"/>
    </source>
</evidence>
<dbReference type="InterPro" id="IPR037907">
    <property type="entry name" value="Vps17_PX"/>
</dbReference>
<name>A0A166P301_9EURO</name>
<accession>A0A166P301</accession>
<feature type="compositionally biased region" description="Polar residues" evidence="7">
    <location>
        <begin position="535"/>
        <end position="544"/>
    </location>
</feature>
<feature type="domain" description="Sorting nexin/Vps5-like C-terminal" evidence="9">
    <location>
        <begin position="323"/>
        <end position="506"/>
    </location>
</feature>
<dbReference type="InterPro" id="IPR015404">
    <property type="entry name" value="Vps5_C"/>
</dbReference>
<keyword evidence="2 6" id="KW-0653">Protein transport</keyword>
<comment type="subunit">
    <text evidence="6">Component of the retromer complex.</text>
</comment>
<sequence length="618" mass="67783">MDYSAINQEDHPSGTSPWDSPLPRPDGTFSSSLAAGPAAASTSAFGEERPESRDSADDAPSEQNGPAGLNSQFEGGPSQGQDGDGNGGEHSQSQLPAARDEQSQQQQQRSPLPARYQTGARAQGQQWQAHQQQQPGGQQPPQQQQQQQQQQRQAPLYKLQAKITGLERTGKKDLILRFDVQTNIPRFRTTQFRDIRRTHSEFVKLAEHLISSNPEALVPAVPPPLTAAGAGTDEDEFRIKAAMQRWLNTVCSNKVLMADNEMILFVESDFGYSPLVHMKQPATGVRRKVLKQFTPPPDDTPELHDARPVVKAFYLGTMDVGQKLNRVVKAKRALALAESDLGVKLGTMHAQETHAGLANAYRKMGRTIQTVGDYRAAQGTAEAFTLEDPLNYHSSDAFIVKETLTNRYILLRELNQAEQTRNSKRAAAERLRLSTSVRRDRVDEAIAALDEATNYHEQVSRKAQRVTTNLLQEKRRWFSRTANDLLLSIKEYTLKQIEAERRTLATLEAVRSDVRAIDSSGGLSRLGRESHPSLRRSNVASSQGPKGDAWSGAPRSAESMSRSVAGSGFPATGDISDVGTGRARALSGASTVSTLPVDEDDDRIDARNAASRLSTSTF</sequence>
<evidence type="ECO:0000256" key="4">
    <source>
        <dbReference type="ARBA" id="ARBA00060860"/>
    </source>
</evidence>
<feature type="region of interest" description="Disordered" evidence="7">
    <location>
        <begin position="520"/>
        <end position="618"/>
    </location>
</feature>
<dbReference type="InterPro" id="IPR036871">
    <property type="entry name" value="PX_dom_sf"/>
</dbReference>
<keyword evidence="11" id="KW-1185">Reference proteome</keyword>
<dbReference type="GO" id="GO:0032266">
    <property type="term" value="F:phosphatidylinositol-3-phosphate binding"/>
    <property type="evidence" value="ECO:0007669"/>
    <property type="project" value="TreeGrafter"/>
</dbReference>
<comment type="caution">
    <text evidence="10">The sequence shown here is derived from an EMBL/GenBank/DDBJ whole genome shotgun (WGS) entry which is preliminary data.</text>
</comment>
<evidence type="ECO:0000259" key="9">
    <source>
        <dbReference type="Pfam" id="PF09325"/>
    </source>
</evidence>
<evidence type="ECO:0000256" key="5">
    <source>
        <dbReference type="ARBA" id="ARBA00073022"/>
    </source>
</evidence>
<dbReference type="Gene3D" id="1.20.1270.60">
    <property type="entry name" value="Arfaptin homology (AH) domain/BAR domain"/>
    <property type="match status" value="1"/>
</dbReference>
<feature type="compositionally biased region" description="Polar residues" evidence="7">
    <location>
        <begin position="61"/>
        <end position="73"/>
    </location>
</feature>
<dbReference type="OrthoDB" id="9976382at2759"/>
<dbReference type="GO" id="GO:0005768">
    <property type="term" value="C:endosome"/>
    <property type="evidence" value="ECO:0007669"/>
    <property type="project" value="TreeGrafter"/>
</dbReference>
<dbReference type="AlphaFoldDB" id="A0A166P301"/>
<dbReference type="EMBL" id="AZGZ01000007">
    <property type="protein sequence ID" value="KZZ94100.1"/>
    <property type="molecule type" value="Genomic_DNA"/>
</dbReference>